<name>A0A0H5PZ46_9ZZZZ</name>
<evidence type="ECO:0000313" key="1">
    <source>
        <dbReference type="EMBL" id="CRY95001.1"/>
    </source>
</evidence>
<protein>
    <submittedName>
        <fullName evidence="1">Uncharacterized protein</fullName>
    </submittedName>
</protein>
<geneLocation type="plasmid" evidence="1">
    <name>pRGRH0432</name>
</geneLocation>
<reference evidence="1" key="1">
    <citation type="submission" date="2015-06" db="EMBL/GenBank/DDBJ databases">
        <authorList>
            <person name="Joergensen T."/>
        </authorList>
    </citation>
    <scope>NUCLEOTIDE SEQUENCE</scope>
    <source>
        <plasmid evidence="1">pRGRH0432</plasmid>
    </source>
</reference>
<organism evidence="1">
    <name type="scientific">uncultured prokaryote</name>
    <dbReference type="NCBI Taxonomy" id="198431"/>
    <lineage>
        <taxon>unclassified sequences</taxon>
        <taxon>environmental samples</taxon>
    </lineage>
</organism>
<sequence>MYQDKATRETLVTLSFVYRPNIPALSPLPAVPRGYLLYIFGLDHVSFLRSLRA</sequence>
<accession>A0A0H5PZ46</accession>
<keyword evidence="1" id="KW-0614">Plasmid</keyword>
<reference evidence="1" key="2">
    <citation type="submission" date="2015-07" db="EMBL/GenBank/DDBJ databases">
        <title>Plasmids, circular viruses and viroids from rat gut.</title>
        <authorList>
            <person name="Jorgensen T.J."/>
            <person name="Hansen M.A."/>
            <person name="Xu Z."/>
            <person name="Tabak M.A."/>
            <person name="Sorensen S.J."/>
            <person name="Hansen L.H."/>
        </authorList>
    </citation>
    <scope>NUCLEOTIDE SEQUENCE</scope>
    <source>
        <plasmid evidence="1">pRGRH0432</plasmid>
    </source>
</reference>
<proteinExistence type="predicted"/>
<dbReference type="AlphaFoldDB" id="A0A0H5PZ46"/>
<dbReference type="EMBL" id="LN853077">
    <property type="protein sequence ID" value="CRY95001.1"/>
    <property type="molecule type" value="Genomic_DNA"/>
</dbReference>